<dbReference type="HAMAP" id="MF_00187">
    <property type="entry name" value="FdhD"/>
    <property type="match status" value="1"/>
</dbReference>
<comment type="function">
    <text evidence="3">Required for formate dehydrogenase (FDH) activity. Acts as a sulfur carrier protein that transfers sulfur from IscS to the molybdenum cofactor prior to its insertion into FDH.</text>
</comment>
<dbReference type="EMBL" id="BSOH01000037">
    <property type="protein sequence ID" value="GLR20145.1"/>
    <property type="molecule type" value="Genomic_DNA"/>
</dbReference>
<organism evidence="4 5">
    <name type="scientific">Portibacter lacus</name>
    <dbReference type="NCBI Taxonomy" id="1099794"/>
    <lineage>
        <taxon>Bacteria</taxon>
        <taxon>Pseudomonadati</taxon>
        <taxon>Bacteroidota</taxon>
        <taxon>Saprospiria</taxon>
        <taxon>Saprospirales</taxon>
        <taxon>Haliscomenobacteraceae</taxon>
        <taxon>Portibacter</taxon>
    </lineage>
</organism>
<dbReference type="Gene3D" id="3.10.20.10">
    <property type="match status" value="1"/>
</dbReference>
<dbReference type="PANTHER" id="PTHR30592:SF1">
    <property type="entry name" value="SULFUR CARRIER PROTEIN FDHD"/>
    <property type="match status" value="1"/>
</dbReference>
<comment type="subcellular location">
    <subcellularLocation>
        <location evidence="3">Cytoplasm</location>
    </subcellularLocation>
</comment>
<name>A0AA37WIQ9_9BACT</name>
<reference evidence="4" key="1">
    <citation type="journal article" date="2014" name="Int. J. Syst. Evol. Microbiol.">
        <title>Complete genome sequence of Corynebacterium casei LMG S-19264T (=DSM 44701T), isolated from a smear-ripened cheese.</title>
        <authorList>
            <consortium name="US DOE Joint Genome Institute (JGI-PGF)"/>
            <person name="Walter F."/>
            <person name="Albersmeier A."/>
            <person name="Kalinowski J."/>
            <person name="Ruckert C."/>
        </authorList>
    </citation>
    <scope>NUCLEOTIDE SEQUENCE</scope>
    <source>
        <strain evidence="4">NBRC 108769</strain>
    </source>
</reference>
<keyword evidence="1 3" id="KW-0963">Cytoplasm</keyword>
<evidence type="ECO:0000313" key="4">
    <source>
        <dbReference type="EMBL" id="GLR20145.1"/>
    </source>
</evidence>
<reference evidence="4" key="2">
    <citation type="submission" date="2023-01" db="EMBL/GenBank/DDBJ databases">
        <title>Draft genome sequence of Portibacter lacus strain NBRC 108769.</title>
        <authorList>
            <person name="Sun Q."/>
            <person name="Mori K."/>
        </authorList>
    </citation>
    <scope>NUCLEOTIDE SEQUENCE</scope>
    <source>
        <strain evidence="4">NBRC 108769</strain>
    </source>
</reference>
<dbReference type="GO" id="GO:0016783">
    <property type="term" value="F:sulfurtransferase activity"/>
    <property type="evidence" value="ECO:0007669"/>
    <property type="project" value="InterPro"/>
</dbReference>
<keyword evidence="2 3" id="KW-0501">Molybdenum cofactor biosynthesis</keyword>
<dbReference type="GO" id="GO:0006777">
    <property type="term" value="P:Mo-molybdopterin cofactor biosynthetic process"/>
    <property type="evidence" value="ECO:0007669"/>
    <property type="project" value="UniProtKB-UniRule"/>
</dbReference>
<keyword evidence="5" id="KW-1185">Reference proteome</keyword>
<dbReference type="Gene3D" id="3.40.140.10">
    <property type="entry name" value="Cytidine Deaminase, domain 2"/>
    <property type="match status" value="1"/>
</dbReference>
<dbReference type="PIRSF" id="PIRSF015626">
    <property type="entry name" value="FdhD"/>
    <property type="match status" value="1"/>
</dbReference>
<evidence type="ECO:0000256" key="2">
    <source>
        <dbReference type="ARBA" id="ARBA00023150"/>
    </source>
</evidence>
<dbReference type="Proteomes" id="UP001156666">
    <property type="component" value="Unassembled WGS sequence"/>
</dbReference>
<comment type="caution">
    <text evidence="4">The sequence shown here is derived from an EMBL/GenBank/DDBJ whole genome shotgun (WGS) entry which is preliminary data.</text>
</comment>
<protein>
    <recommendedName>
        <fullName evidence="3">Sulfur carrier protein FdhD</fullName>
    </recommendedName>
</protein>
<comment type="caution">
    <text evidence="3">Lacks conserved residue(s) required for the propagation of feature annotation.</text>
</comment>
<gene>
    <name evidence="3 4" type="primary">fdhD</name>
    <name evidence="4" type="ORF">GCM10007940_47610</name>
</gene>
<dbReference type="Pfam" id="PF02634">
    <property type="entry name" value="FdhD-NarQ"/>
    <property type="match status" value="1"/>
</dbReference>
<feature type="active site" description="Cysteine persulfide intermediate" evidence="3">
    <location>
        <position position="103"/>
    </location>
</feature>
<sequence>MESVIKKEIQRFSEQKFTSLFDNIIVEEPLEIFINQKISPYLVTMRTPGDDMNLSLGLLYSLGIIAKASDVESYKVINDHQLIIYLIHTNIPEAKIHSSFSSCGICNSQSWEEVNFHSIFPVFDKAIRFSSNTIHQSHIKLTESDDYFSLTGGNHKVALWSEKENKIFVAEDVGRHNALDKVIGKCISGNLLPLKNYIAILSGRCSFEMCQKTWLAGIPIIVSRGAPTSKAIELADNAGITLIGFARSESFNVYTHPYRIENERK</sequence>
<evidence type="ECO:0000256" key="3">
    <source>
        <dbReference type="HAMAP-Rule" id="MF_00187"/>
    </source>
</evidence>
<evidence type="ECO:0000313" key="5">
    <source>
        <dbReference type="Proteomes" id="UP001156666"/>
    </source>
</evidence>
<proteinExistence type="inferred from homology"/>
<dbReference type="NCBIfam" id="TIGR00129">
    <property type="entry name" value="fdhD_narQ"/>
    <property type="match status" value="1"/>
</dbReference>
<dbReference type="SUPFAM" id="SSF53927">
    <property type="entry name" value="Cytidine deaminase-like"/>
    <property type="match status" value="1"/>
</dbReference>
<comment type="similarity">
    <text evidence="3">Belongs to the FdhD family.</text>
</comment>
<dbReference type="InterPro" id="IPR016193">
    <property type="entry name" value="Cytidine_deaminase-like"/>
</dbReference>
<evidence type="ECO:0000256" key="1">
    <source>
        <dbReference type="ARBA" id="ARBA00022490"/>
    </source>
</evidence>
<dbReference type="AlphaFoldDB" id="A0AA37WIQ9"/>
<dbReference type="InterPro" id="IPR003786">
    <property type="entry name" value="FdhD"/>
</dbReference>
<dbReference type="PANTHER" id="PTHR30592">
    <property type="entry name" value="FORMATE DEHYDROGENASE"/>
    <property type="match status" value="1"/>
</dbReference>
<dbReference type="RefSeq" id="WP_235294983.1">
    <property type="nucleotide sequence ID" value="NZ_BSOH01000037.1"/>
</dbReference>
<accession>A0AA37WIQ9</accession>
<dbReference type="GO" id="GO:0005737">
    <property type="term" value="C:cytoplasm"/>
    <property type="evidence" value="ECO:0007669"/>
    <property type="project" value="UniProtKB-SubCell"/>
</dbReference>
<dbReference type="GO" id="GO:0097163">
    <property type="term" value="F:sulfur carrier activity"/>
    <property type="evidence" value="ECO:0007669"/>
    <property type="project" value="UniProtKB-UniRule"/>
</dbReference>